<proteinExistence type="inferred from homology"/>
<comment type="subunit">
    <text evidence="8">Monomer.</text>
</comment>
<dbReference type="InterPro" id="IPR004527">
    <property type="entry name" value="Glu-tRNA-ligase_bac/mito"/>
</dbReference>
<evidence type="ECO:0000256" key="4">
    <source>
        <dbReference type="ARBA" id="ARBA00022741"/>
    </source>
</evidence>
<keyword evidence="5 8" id="KW-0067">ATP-binding</keyword>
<comment type="catalytic activity">
    <reaction evidence="8">
        <text>tRNA(Glu) + L-glutamate + ATP = L-glutamyl-tRNA(Glu) + AMP + diphosphate</text>
        <dbReference type="Rhea" id="RHEA:23540"/>
        <dbReference type="Rhea" id="RHEA-COMP:9663"/>
        <dbReference type="Rhea" id="RHEA-COMP:9680"/>
        <dbReference type="ChEBI" id="CHEBI:29985"/>
        <dbReference type="ChEBI" id="CHEBI:30616"/>
        <dbReference type="ChEBI" id="CHEBI:33019"/>
        <dbReference type="ChEBI" id="CHEBI:78442"/>
        <dbReference type="ChEBI" id="CHEBI:78520"/>
        <dbReference type="ChEBI" id="CHEBI:456215"/>
        <dbReference type="EC" id="6.1.1.17"/>
    </reaction>
</comment>
<evidence type="ECO:0000259" key="9">
    <source>
        <dbReference type="Pfam" id="PF00749"/>
    </source>
</evidence>
<feature type="short sequence motif" description="'KMSKS' region" evidence="8">
    <location>
        <begin position="249"/>
        <end position="253"/>
    </location>
</feature>
<keyword evidence="7 8" id="KW-0030">Aminoacyl-tRNA synthetase</keyword>
<comment type="subcellular location">
    <subcellularLocation>
        <location evidence="8">Cytoplasm</location>
    </subcellularLocation>
</comment>
<keyword evidence="3 8" id="KW-0436">Ligase</keyword>
<dbReference type="Pfam" id="PF00749">
    <property type="entry name" value="tRNA-synt_1c"/>
    <property type="match status" value="1"/>
</dbReference>
<dbReference type="InterPro" id="IPR014729">
    <property type="entry name" value="Rossmann-like_a/b/a_fold"/>
</dbReference>
<evidence type="ECO:0000256" key="6">
    <source>
        <dbReference type="ARBA" id="ARBA00022917"/>
    </source>
</evidence>
<evidence type="ECO:0000313" key="12">
    <source>
        <dbReference type="Proteomes" id="UP001523003"/>
    </source>
</evidence>
<dbReference type="RefSeq" id="WP_249676172.1">
    <property type="nucleotide sequence ID" value="NZ_JAMCOF010000004.1"/>
</dbReference>
<evidence type="ECO:0000256" key="3">
    <source>
        <dbReference type="ARBA" id="ARBA00022598"/>
    </source>
</evidence>
<dbReference type="Proteomes" id="UP001523003">
    <property type="component" value="Unassembled WGS sequence"/>
</dbReference>
<keyword evidence="12" id="KW-1185">Reference proteome</keyword>
<dbReference type="HAMAP" id="MF_00022">
    <property type="entry name" value="Glu_tRNA_synth_type1"/>
    <property type="match status" value="1"/>
</dbReference>
<dbReference type="InterPro" id="IPR049940">
    <property type="entry name" value="GluQ/Sye"/>
</dbReference>
<feature type="domain" description="Aminoacyl-tRNA synthetase class I anticodon-binding" evidence="10">
    <location>
        <begin position="406"/>
        <end position="454"/>
    </location>
</feature>
<feature type="domain" description="Glutamyl/glutaminyl-tRNA synthetase class Ib catalytic" evidence="9">
    <location>
        <begin position="2"/>
        <end position="314"/>
    </location>
</feature>
<dbReference type="PANTHER" id="PTHR43311">
    <property type="entry name" value="GLUTAMATE--TRNA LIGASE"/>
    <property type="match status" value="1"/>
</dbReference>
<evidence type="ECO:0000256" key="8">
    <source>
        <dbReference type="HAMAP-Rule" id="MF_00022"/>
    </source>
</evidence>
<organism evidence="11 12">
    <name type="scientific">Bartonella bilalgolemii</name>
    <dbReference type="NCBI Taxonomy" id="2942911"/>
    <lineage>
        <taxon>Bacteria</taxon>
        <taxon>Pseudomonadati</taxon>
        <taxon>Pseudomonadota</taxon>
        <taxon>Alphaproteobacteria</taxon>
        <taxon>Hyphomicrobiales</taxon>
        <taxon>Bartonellaceae</taxon>
        <taxon>Bartonella</taxon>
    </lineage>
</organism>
<dbReference type="Gene3D" id="1.10.10.350">
    <property type="match status" value="1"/>
</dbReference>
<dbReference type="PROSITE" id="PS00178">
    <property type="entry name" value="AA_TRNA_LIGASE_I"/>
    <property type="match status" value="1"/>
</dbReference>
<dbReference type="EMBL" id="JAMCOF010000004">
    <property type="protein sequence ID" value="MCL6229623.1"/>
    <property type="molecule type" value="Genomic_DNA"/>
</dbReference>
<dbReference type="InterPro" id="IPR020058">
    <property type="entry name" value="Glu/Gln-tRNA-synth_Ib_cat-dom"/>
</dbReference>
<accession>A0ABT0P825</accession>
<evidence type="ECO:0000256" key="7">
    <source>
        <dbReference type="ARBA" id="ARBA00023146"/>
    </source>
</evidence>
<dbReference type="InterPro" id="IPR045462">
    <property type="entry name" value="aa-tRNA-synth_I_cd-bd"/>
</dbReference>
<evidence type="ECO:0000313" key="11">
    <source>
        <dbReference type="EMBL" id="MCL6229623.1"/>
    </source>
</evidence>
<dbReference type="PANTHER" id="PTHR43311:SF2">
    <property type="entry name" value="GLUTAMATE--TRNA LIGASE, MITOCHONDRIAL-RELATED"/>
    <property type="match status" value="1"/>
</dbReference>
<feature type="short sequence motif" description="'HIGH' region" evidence="8">
    <location>
        <begin position="8"/>
        <end position="18"/>
    </location>
</feature>
<reference evidence="11 12" key="1">
    <citation type="submission" date="2022-05" db="EMBL/GenBank/DDBJ databases">
        <title>Description of the Bartonella bilalgolemii sp. nov. Isolated from Apodemus uralensis (Pallas 1811).</title>
        <authorList>
            <person name="Zgheib R."/>
            <person name="Celebi B."/>
        </authorList>
    </citation>
    <scope>NUCLEOTIDE SEQUENCE [LARGE SCALE GENOMIC DNA]</scope>
    <source>
        <strain evidence="11 12">G70</strain>
    </source>
</reference>
<keyword evidence="6 8" id="KW-0648">Protein biosynthesis</keyword>
<evidence type="ECO:0000256" key="2">
    <source>
        <dbReference type="ARBA" id="ARBA00022490"/>
    </source>
</evidence>
<sequence length="462" mass="53214">MIKVRFAPSPTGYIHIGNTRIALFNWLYAKAHNGIFILRYDDTDVERSKQEYIDALMVDLEWLNIQPDEVYYQSKRFNRYDEVAEILKQRGLLYPCYETAEELDRRRKIQLSRKLPPVYNRDALKLSLEDKKAFENQGRRPHWRFLLPNFENSPFQTKRTEVHWDDIIKGRQTIDLASMSDPILIREDGSYLYTLPSVIDDIDMAITHIIRGSDHITNTGAQIALFEALDAVPPIFGHINLLTTASGEGLSKRNSDLSVRSLREDGFESMAVQCLSVLLGTSQNVQAYPNQAALLNHFDLQDISKSAAKFDVVDLLVLNRYFVHKLTYEDIRARLEKFSIYGEQAEHFWNTVRNNITKVSDAVLWWKIIYTDESFDITLPEDRAYAQQSVHSLPEGILSDESWKIWTTVLQEKTGRKGKALFMPLRQALTGMTHGPEMGKFLPLLGREKIVKRLITVGSGKL</sequence>
<evidence type="ECO:0000259" key="10">
    <source>
        <dbReference type="Pfam" id="PF19269"/>
    </source>
</evidence>
<dbReference type="InterPro" id="IPR000924">
    <property type="entry name" value="Glu/Gln-tRNA-synth"/>
</dbReference>
<dbReference type="GO" id="GO:0004818">
    <property type="term" value="F:glutamate-tRNA ligase activity"/>
    <property type="evidence" value="ECO:0007669"/>
    <property type="project" value="UniProtKB-EC"/>
</dbReference>
<name>A0ABT0P825_9HYPH</name>
<feature type="binding site" evidence="8">
    <location>
        <position position="252"/>
    </location>
    <ligand>
        <name>ATP</name>
        <dbReference type="ChEBI" id="CHEBI:30616"/>
    </ligand>
</feature>
<dbReference type="InterPro" id="IPR008925">
    <property type="entry name" value="aa_tRNA-synth_I_cd-bd_sf"/>
</dbReference>
<dbReference type="InterPro" id="IPR020751">
    <property type="entry name" value="aa-tRNA-synth_I_codon-bd_sub2"/>
</dbReference>
<comment type="caution">
    <text evidence="8">Lacks conserved residue(s) required for the propagation of feature annotation.</text>
</comment>
<keyword evidence="2 8" id="KW-0963">Cytoplasm</keyword>
<dbReference type="SUPFAM" id="SSF52374">
    <property type="entry name" value="Nucleotidylyl transferase"/>
    <property type="match status" value="1"/>
</dbReference>
<comment type="caution">
    <text evidence="11">The sequence shown here is derived from an EMBL/GenBank/DDBJ whole genome shotgun (WGS) entry which is preliminary data.</text>
</comment>
<dbReference type="SUPFAM" id="SSF48163">
    <property type="entry name" value="An anticodon-binding domain of class I aminoacyl-tRNA synthetases"/>
    <property type="match status" value="1"/>
</dbReference>
<comment type="similarity">
    <text evidence="1 8">Belongs to the class-I aminoacyl-tRNA synthetase family. Glutamate--tRNA ligase type 1 subfamily.</text>
</comment>
<dbReference type="InterPro" id="IPR001412">
    <property type="entry name" value="aa-tRNA-synth_I_CS"/>
</dbReference>
<evidence type="ECO:0000256" key="1">
    <source>
        <dbReference type="ARBA" id="ARBA00007894"/>
    </source>
</evidence>
<comment type="function">
    <text evidence="8">Catalyzes the attachment of glutamate to tRNA(Glu) in a two-step reaction: glutamate is first activated by ATP to form Glu-AMP and then transferred to the acceptor end of tRNA(Glu).</text>
</comment>
<dbReference type="Gene3D" id="3.40.50.620">
    <property type="entry name" value="HUPs"/>
    <property type="match status" value="1"/>
</dbReference>
<evidence type="ECO:0000256" key="5">
    <source>
        <dbReference type="ARBA" id="ARBA00022840"/>
    </source>
</evidence>
<protein>
    <recommendedName>
        <fullName evidence="8">Glutamate--tRNA ligase</fullName>
        <ecNumber evidence="8">6.1.1.17</ecNumber>
    </recommendedName>
    <alternativeName>
        <fullName evidence="8">Glutamyl-tRNA synthetase</fullName>
        <shortName evidence="8">GluRS</shortName>
    </alternativeName>
</protein>
<dbReference type="Pfam" id="PF19269">
    <property type="entry name" value="Anticodon_2"/>
    <property type="match status" value="1"/>
</dbReference>
<keyword evidence="4 8" id="KW-0547">Nucleotide-binding</keyword>
<dbReference type="NCBIfam" id="TIGR00464">
    <property type="entry name" value="gltX_bact"/>
    <property type="match status" value="1"/>
</dbReference>
<gene>
    <name evidence="8 11" type="primary">gltX</name>
    <name evidence="11" type="ORF">M4Z11_03225</name>
</gene>
<dbReference type="PRINTS" id="PR00987">
    <property type="entry name" value="TRNASYNTHGLU"/>
</dbReference>
<dbReference type="EC" id="6.1.1.17" evidence="8"/>